<evidence type="ECO:0000313" key="4">
    <source>
        <dbReference type="EMBL" id="MDQ0440188.1"/>
    </source>
</evidence>
<dbReference type="SUPFAM" id="SSF55785">
    <property type="entry name" value="PYP-like sensor domain (PAS domain)"/>
    <property type="match status" value="1"/>
</dbReference>
<comment type="caution">
    <text evidence="4">The sequence shown here is derived from an EMBL/GenBank/DDBJ whole genome shotgun (WGS) entry which is preliminary data.</text>
</comment>
<gene>
    <name evidence="4" type="ORF">QO014_004601</name>
</gene>
<sequence>MLNALEQFTDDIESITDFTDVRDLLAKWRGIAAERPAAIADFQAELDGPLSTRLMVLATEGDTLRYRHVGARVVAVFGHDPSHRKIEDIENAAAQAFRAVYRWVIEASRPMFTLQRLTGKGTAERLILPIAIDGSTPAIIAYVRPRDDVNDLLRAIFDASSDGITVLDVVRDEAGRIVDFRVMAANAETASRLKTQPDSLIGTSYLERWPISVTNGVFSRLVQSVETQTIEIFDTRYPLHGEMVERRLRLVPTGDRLTVSNTDLGPILSASRAIEKQRNELLTANTLLEQRAHDLKASYDSLERTAEELRNEIARNRVLERELIHLAHHDSLTGLPNRARFEQLFDEALKKAEERGRGAVLCTIDIDHFKDINDSLGHNTGDQVLREVAKRLSGALRKSDIYGRLGGDEFAILFTDAIDIENVSNAVRRMIGAVTAPLTIAQQNAPIDLSIGISVYPTDGRSSPELMMAADMALYRAKRSGRRQSIFFTPGMREDADKRFQLLRQLRLGLASGEIVPHYQPLMDLRTGQIIGFEALARWQHPVDGLLLPAAFIDGLEEPDIAQALTGVMISGVIEDIAEWRKAGFATHVSVNVTAFDLRQPDFAEDLDAQLRAGGVESRQFTIEVTETTVLSRDTERISQTLSQLRQLGLSVSLDDFGTGFASLSHLLSLPADSLKIDRSFTRDVETNSKTRAIVRSVVTLAAALDLDVVAEGIETRAQLDALGALGCNIVQGYFVAEPMAGHDVMAFMRRSTHPRTHANLPNGPRAI</sequence>
<dbReference type="Pfam" id="PF00990">
    <property type="entry name" value="GGDEF"/>
    <property type="match status" value="1"/>
</dbReference>
<dbReference type="InterPro" id="IPR001633">
    <property type="entry name" value="EAL_dom"/>
</dbReference>
<dbReference type="SMART" id="SM00267">
    <property type="entry name" value="GGDEF"/>
    <property type="match status" value="1"/>
</dbReference>
<dbReference type="SMART" id="SM00052">
    <property type="entry name" value="EAL"/>
    <property type="match status" value="1"/>
</dbReference>
<proteinExistence type="predicted"/>
<dbReference type="NCBIfam" id="TIGR00254">
    <property type="entry name" value="GGDEF"/>
    <property type="match status" value="1"/>
</dbReference>
<dbReference type="PANTHER" id="PTHR44757:SF2">
    <property type="entry name" value="BIOFILM ARCHITECTURE MAINTENANCE PROTEIN MBAA"/>
    <property type="match status" value="1"/>
</dbReference>
<dbReference type="InterPro" id="IPR052155">
    <property type="entry name" value="Biofilm_reg_signaling"/>
</dbReference>
<dbReference type="PROSITE" id="PS50887">
    <property type="entry name" value="GGDEF"/>
    <property type="match status" value="1"/>
</dbReference>
<evidence type="ECO:0000313" key="5">
    <source>
        <dbReference type="Proteomes" id="UP001241603"/>
    </source>
</evidence>
<dbReference type="InterPro" id="IPR035919">
    <property type="entry name" value="EAL_sf"/>
</dbReference>
<organism evidence="4 5">
    <name type="scientific">Kaistia dalseonensis</name>
    <dbReference type="NCBI Taxonomy" id="410840"/>
    <lineage>
        <taxon>Bacteria</taxon>
        <taxon>Pseudomonadati</taxon>
        <taxon>Pseudomonadota</taxon>
        <taxon>Alphaproteobacteria</taxon>
        <taxon>Hyphomicrobiales</taxon>
        <taxon>Kaistiaceae</taxon>
        <taxon>Kaistia</taxon>
    </lineage>
</organism>
<feature type="coiled-coil region" evidence="1">
    <location>
        <begin position="285"/>
        <end position="322"/>
    </location>
</feature>
<dbReference type="InterPro" id="IPR043128">
    <property type="entry name" value="Rev_trsase/Diguanyl_cyclase"/>
</dbReference>
<dbReference type="SUPFAM" id="SSF55073">
    <property type="entry name" value="Nucleotide cyclase"/>
    <property type="match status" value="1"/>
</dbReference>
<name>A0ABU0HEA9_9HYPH</name>
<dbReference type="EMBL" id="JAUSVO010000007">
    <property type="protein sequence ID" value="MDQ0440188.1"/>
    <property type="molecule type" value="Genomic_DNA"/>
</dbReference>
<protein>
    <submittedName>
        <fullName evidence="4">Diguanylate cyclase (GGDEF)-like protein</fullName>
    </submittedName>
</protein>
<evidence type="ECO:0000256" key="1">
    <source>
        <dbReference type="SAM" id="Coils"/>
    </source>
</evidence>
<keyword evidence="5" id="KW-1185">Reference proteome</keyword>
<dbReference type="PANTHER" id="PTHR44757">
    <property type="entry name" value="DIGUANYLATE CYCLASE DGCP"/>
    <property type="match status" value="1"/>
</dbReference>
<dbReference type="Gene3D" id="3.20.20.450">
    <property type="entry name" value="EAL domain"/>
    <property type="match status" value="1"/>
</dbReference>
<evidence type="ECO:0000259" key="2">
    <source>
        <dbReference type="PROSITE" id="PS50883"/>
    </source>
</evidence>
<dbReference type="SUPFAM" id="SSF141868">
    <property type="entry name" value="EAL domain-like"/>
    <property type="match status" value="1"/>
</dbReference>
<feature type="domain" description="EAL" evidence="2">
    <location>
        <begin position="499"/>
        <end position="753"/>
    </location>
</feature>
<dbReference type="InterPro" id="IPR000160">
    <property type="entry name" value="GGDEF_dom"/>
</dbReference>
<dbReference type="Gene3D" id="3.30.450.20">
    <property type="entry name" value="PAS domain"/>
    <property type="match status" value="1"/>
</dbReference>
<keyword evidence="1" id="KW-0175">Coiled coil</keyword>
<dbReference type="RefSeq" id="WP_266351059.1">
    <property type="nucleotide sequence ID" value="NZ_JAPKNG010000007.1"/>
</dbReference>
<accession>A0ABU0HEA9</accession>
<dbReference type="InterPro" id="IPR029787">
    <property type="entry name" value="Nucleotide_cyclase"/>
</dbReference>
<dbReference type="PROSITE" id="PS50883">
    <property type="entry name" value="EAL"/>
    <property type="match status" value="1"/>
</dbReference>
<dbReference type="CDD" id="cd01948">
    <property type="entry name" value="EAL"/>
    <property type="match status" value="1"/>
</dbReference>
<dbReference type="InterPro" id="IPR035965">
    <property type="entry name" value="PAS-like_dom_sf"/>
</dbReference>
<dbReference type="Gene3D" id="3.30.70.270">
    <property type="match status" value="1"/>
</dbReference>
<dbReference type="Proteomes" id="UP001241603">
    <property type="component" value="Unassembled WGS sequence"/>
</dbReference>
<reference evidence="4 5" key="1">
    <citation type="submission" date="2023-07" db="EMBL/GenBank/DDBJ databases">
        <title>Genomic Encyclopedia of Type Strains, Phase IV (KMG-IV): sequencing the most valuable type-strain genomes for metagenomic binning, comparative biology and taxonomic classification.</title>
        <authorList>
            <person name="Goeker M."/>
        </authorList>
    </citation>
    <scope>NUCLEOTIDE SEQUENCE [LARGE SCALE GENOMIC DNA]</scope>
    <source>
        <strain evidence="4 5">B6-8</strain>
    </source>
</reference>
<feature type="domain" description="GGDEF" evidence="3">
    <location>
        <begin position="357"/>
        <end position="490"/>
    </location>
</feature>
<dbReference type="Pfam" id="PF00563">
    <property type="entry name" value="EAL"/>
    <property type="match status" value="1"/>
</dbReference>
<evidence type="ECO:0000259" key="3">
    <source>
        <dbReference type="PROSITE" id="PS50887"/>
    </source>
</evidence>
<dbReference type="CDD" id="cd01949">
    <property type="entry name" value="GGDEF"/>
    <property type="match status" value="1"/>
</dbReference>